<dbReference type="InterPro" id="IPR012677">
    <property type="entry name" value="Nucleotide-bd_a/b_plait_sf"/>
</dbReference>
<reference evidence="3 4" key="1">
    <citation type="submission" date="2019-03" db="EMBL/GenBank/DDBJ databases">
        <title>Single cell metagenomics reveals metabolic interactions within the superorganism composed of flagellate Streblomastix strix and complex community of Bacteroidetes bacteria on its surface.</title>
        <authorList>
            <person name="Treitli S.C."/>
            <person name="Kolisko M."/>
            <person name="Husnik F."/>
            <person name="Keeling P."/>
            <person name="Hampl V."/>
        </authorList>
    </citation>
    <scope>NUCLEOTIDE SEQUENCE [LARGE SCALE GENOMIC DNA]</scope>
    <source>
        <strain evidence="3">ST1C</strain>
    </source>
</reference>
<protein>
    <recommendedName>
        <fullName evidence="2">RRM domain-containing protein</fullName>
    </recommendedName>
</protein>
<dbReference type="OrthoDB" id="439808at2759"/>
<evidence type="ECO:0000259" key="2">
    <source>
        <dbReference type="PROSITE" id="PS50102"/>
    </source>
</evidence>
<accession>A0A5J4WXC1</accession>
<dbReference type="PROSITE" id="PS50102">
    <property type="entry name" value="RRM"/>
    <property type="match status" value="1"/>
</dbReference>
<dbReference type="InterPro" id="IPR000504">
    <property type="entry name" value="RRM_dom"/>
</dbReference>
<dbReference type="CDD" id="cd00590">
    <property type="entry name" value="RRM_SF"/>
    <property type="match status" value="1"/>
</dbReference>
<organism evidence="3 4">
    <name type="scientific">Streblomastix strix</name>
    <dbReference type="NCBI Taxonomy" id="222440"/>
    <lineage>
        <taxon>Eukaryota</taxon>
        <taxon>Metamonada</taxon>
        <taxon>Preaxostyla</taxon>
        <taxon>Oxymonadida</taxon>
        <taxon>Streblomastigidae</taxon>
        <taxon>Streblomastix</taxon>
    </lineage>
</organism>
<dbReference type="InterPro" id="IPR035979">
    <property type="entry name" value="RBD_domain_sf"/>
</dbReference>
<dbReference type="AlphaFoldDB" id="A0A5J4WXC1"/>
<dbReference type="SMART" id="SM00360">
    <property type="entry name" value="RRM"/>
    <property type="match status" value="1"/>
</dbReference>
<proteinExistence type="predicted"/>
<dbReference type="Pfam" id="PF00076">
    <property type="entry name" value="RRM_1"/>
    <property type="match status" value="1"/>
</dbReference>
<dbReference type="Proteomes" id="UP000324800">
    <property type="component" value="Unassembled WGS sequence"/>
</dbReference>
<comment type="caution">
    <text evidence="3">The sequence shown here is derived from an EMBL/GenBank/DDBJ whole genome shotgun (WGS) entry which is preliminary data.</text>
</comment>
<dbReference type="Gene3D" id="3.30.70.330">
    <property type="match status" value="1"/>
</dbReference>
<dbReference type="GO" id="GO:0003723">
    <property type="term" value="F:RNA binding"/>
    <property type="evidence" value="ECO:0007669"/>
    <property type="project" value="UniProtKB-UniRule"/>
</dbReference>
<evidence type="ECO:0000256" key="1">
    <source>
        <dbReference type="PROSITE-ProRule" id="PRU00176"/>
    </source>
</evidence>
<feature type="domain" description="RRM" evidence="2">
    <location>
        <begin position="31"/>
        <end position="107"/>
    </location>
</feature>
<dbReference type="EMBL" id="SNRW01000835">
    <property type="protein sequence ID" value="KAA6399015.1"/>
    <property type="molecule type" value="Genomic_DNA"/>
</dbReference>
<evidence type="ECO:0000313" key="4">
    <source>
        <dbReference type="Proteomes" id="UP000324800"/>
    </source>
</evidence>
<dbReference type="InterPro" id="IPR050441">
    <property type="entry name" value="RBM"/>
</dbReference>
<dbReference type="PANTHER" id="PTHR48034">
    <property type="entry name" value="TRANSFORMER-2 SEX-DETERMINING PROTEIN-RELATED"/>
    <property type="match status" value="1"/>
</dbReference>
<keyword evidence="1" id="KW-0694">RNA-binding</keyword>
<dbReference type="SUPFAM" id="SSF54928">
    <property type="entry name" value="RNA-binding domain, RBD"/>
    <property type="match status" value="1"/>
</dbReference>
<name>A0A5J4WXC1_9EUKA</name>
<sequence>MDFNFESKSLKNKAGLQTSEQTDSNIVNIPVQLYVKNLNYYTTSGSLKQHFEKACPVQSVKIPVSFGRGRGYGFVTVKDKQHAQRAVNMLNDSLLDGRIIHIEIAKNRSIVKASEQIYKNDLIAMTQQKEQPQF</sequence>
<evidence type="ECO:0000313" key="3">
    <source>
        <dbReference type="EMBL" id="KAA6399015.1"/>
    </source>
</evidence>
<gene>
    <name evidence="3" type="ORF">EZS28_005459</name>
</gene>